<dbReference type="PROSITE" id="PS50995">
    <property type="entry name" value="HTH_MARR_2"/>
    <property type="match status" value="1"/>
</dbReference>
<dbReference type="AlphaFoldDB" id="A0A3B9IFL3"/>
<evidence type="ECO:0000256" key="3">
    <source>
        <dbReference type="ARBA" id="ARBA00023125"/>
    </source>
</evidence>
<keyword evidence="4" id="KW-0576">Peroxisome</keyword>
<dbReference type="CDD" id="cd06558">
    <property type="entry name" value="crotonase-like"/>
    <property type="match status" value="1"/>
</dbReference>
<dbReference type="GO" id="GO:0003677">
    <property type="term" value="F:DNA binding"/>
    <property type="evidence" value="ECO:0007669"/>
    <property type="project" value="UniProtKB-KW"/>
</dbReference>
<dbReference type="Pfam" id="PF12802">
    <property type="entry name" value="MarR_2"/>
    <property type="match status" value="1"/>
</dbReference>
<keyword evidence="5" id="KW-0804">Transcription</keyword>
<dbReference type="InterPro" id="IPR001753">
    <property type="entry name" value="Enoyl-CoA_hydra/iso"/>
</dbReference>
<name>A0A3B9IFL3_9PROT</name>
<evidence type="ECO:0000256" key="6">
    <source>
        <dbReference type="ARBA" id="ARBA00023235"/>
    </source>
</evidence>
<sequence>MDIEMHRRRCIYFDVDAARRQERMSRTPRLIHLLAAANRRVMAIAEAGLEDLGITTSQSAALFVLGERGPSSVTALGAALDLGQSATSTLVQKLETAGLVARTDDPADRRAVTLRLTERGEAIRRVAARRANDLTRRMAHGLSPEERAVIAHWLKTVGTNTDAGLPPEDQESTPIMTSPIVTDDIRTTTADGIMEIVFARPAKKNAITNEMYGAVADALEAAEADDAIRVVLIRGEGGDFTAGNDLGDFAKIAAGQGPAVRHVQRVLKQLARMQKPVVAAVLGQAVGIGTTMLLHCDLVYVARDAKLSTPFVGLALVPEAASSLLLPAAIGHRRAFAMFALGEVLSGFDAAEIGLVNAALPADDVLGAARAAAGRLAQQPIGAIKATKGLMRDAAAIATVMDTESRLFFERLQSPEAREAFTAFAERRKPDFTKLG</sequence>
<dbReference type="PANTHER" id="PTHR43684">
    <property type="match status" value="1"/>
</dbReference>
<reference evidence="8 9" key="1">
    <citation type="journal article" date="2018" name="Nat. Biotechnol.">
        <title>A standardized bacterial taxonomy based on genome phylogeny substantially revises the tree of life.</title>
        <authorList>
            <person name="Parks D.H."/>
            <person name="Chuvochina M."/>
            <person name="Waite D.W."/>
            <person name="Rinke C."/>
            <person name="Skarshewski A."/>
            <person name="Chaumeil P.A."/>
            <person name="Hugenholtz P."/>
        </authorList>
    </citation>
    <scope>NUCLEOTIDE SEQUENCE [LARGE SCALE GENOMIC DNA]</scope>
    <source>
        <strain evidence="8">UBA8739</strain>
    </source>
</reference>
<dbReference type="InterPro" id="IPR036390">
    <property type="entry name" value="WH_DNA-bd_sf"/>
</dbReference>
<evidence type="ECO:0000256" key="5">
    <source>
        <dbReference type="ARBA" id="ARBA00023163"/>
    </source>
</evidence>
<gene>
    <name evidence="8" type="ORF">DCK97_04120</name>
</gene>
<dbReference type="InterPro" id="IPR023187">
    <property type="entry name" value="Tscrpt_reg_MarR-type_CS"/>
</dbReference>
<dbReference type="PRINTS" id="PR00598">
    <property type="entry name" value="HTHMARR"/>
</dbReference>
<evidence type="ECO:0000313" key="8">
    <source>
        <dbReference type="EMBL" id="HAE46585.1"/>
    </source>
</evidence>
<evidence type="ECO:0000256" key="2">
    <source>
        <dbReference type="ARBA" id="ARBA00023015"/>
    </source>
</evidence>
<dbReference type="InterPro" id="IPR029045">
    <property type="entry name" value="ClpP/crotonase-like_dom_sf"/>
</dbReference>
<evidence type="ECO:0000256" key="1">
    <source>
        <dbReference type="ARBA" id="ARBA00004275"/>
    </source>
</evidence>
<dbReference type="InterPro" id="IPR051053">
    <property type="entry name" value="ECH/Chromodomain_protein"/>
</dbReference>
<dbReference type="InterPro" id="IPR036388">
    <property type="entry name" value="WH-like_DNA-bd_sf"/>
</dbReference>
<dbReference type="SUPFAM" id="SSF52096">
    <property type="entry name" value="ClpP/crotonase"/>
    <property type="match status" value="1"/>
</dbReference>
<protein>
    <recommendedName>
        <fullName evidence="7">HTH marR-type domain-containing protein</fullName>
    </recommendedName>
</protein>
<keyword evidence="3" id="KW-0238">DNA-binding</keyword>
<dbReference type="Pfam" id="PF00378">
    <property type="entry name" value="ECH_1"/>
    <property type="match status" value="1"/>
</dbReference>
<dbReference type="PANTHER" id="PTHR43684:SF1">
    <property type="entry name" value="ENOYL-COA DELTA ISOMERASE 2"/>
    <property type="match status" value="1"/>
</dbReference>
<dbReference type="Proteomes" id="UP000257706">
    <property type="component" value="Unassembled WGS sequence"/>
</dbReference>
<dbReference type="GO" id="GO:0003700">
    <property type="term" value="F:DNA-binding transcription factor activity"/>
    <property type="evidence" value="ECO:0007669"/>
    <property type="project" value="InterPro"/>
</dbReference>
<comment type="subcellular location">
    <subcellularLocation>
        <location evidence="1">Peroxisome</location>
    </subcellularLocation>
</comment>
<organism evidence="8 9">
    <name type="scientific">Tistrella mobilis</name>
    <dbReference type="NCBI Taxonomy" id="171437"/>
    <lineage>
        <taxon>Bacteria</taxon>
        <taxon>Pseudomonadati</taxon>
        <taxon>Pseudomonadota</taxon>
        <taxon>Alphaproteobacteria</taxon>
        <taxon>Geminicoccales</taxon>
        <taxon>Geminicoccaceae</taxon>
        <taxon>Tistrella</taxon>
    </lineage>
</organism>
<keyword evidence="6" id="KW-0413">Isomerase</keyword>
<proteinExistence type="predicted"/>
<keyword evidence="2" id="KW-0805">Transcription regulation</keyword>
<dbReference type="EMBL" id="DMAI01000066">
    <property type="protein sequence ID" value="HAE46585.1"/>
    <property type="molecule type" value="Genomic_DNA"/>
</dbReference>
<dbReference type="SUPFAM" id="SSF46785">
    <property type="entry name" value="Winged helix' DNA-binding domain"/>
    <property type="match status" value="1"/>
</dbReference>
<evidence type="ECO:0000313" key="9">
    <source>
        <dbReference type="Proteomes" id="UP000257706"/>
    </source>
</evidence>
<dbReference type="InterPro" id="IPR000835">
    <property type="entry name" value="HTH_MarR-typ"/>
</dbReference>
<evidence type="ECO:0000256" key="4">
    <source>
        <dbReference type="ARBA" id="ARBA00023140"/>
    </source>
</evidence>
<evidence type="ECO:0000259" key="7">
    <source>
        <dbReference type="PROSITE" id="PS50995"/>
    </source>
</evidence>
<accession>A0A3B9IFL3</accession>
<comment type="caution">
    <text evidence="8">The sequence shown here is derived from an EMBL/GenBank/DDBJ whole genome shotgun (WGS) entry which is preliminary data.</text>
</comment>
<feature type="domain" description="HTH marR-type" evidence="7">
    <location>
        <begin position="27"/>
        <end position="159"/>
    </location>
</feature>
<dbReference type="SMART" id="SM00347">
    <property type="entry name" value="HTH_MARR"/>
    <property type="match status" value="1"/>
</dbReference>
<dbReference type="Gene3D" id="3.90.226.10">
    <property type="entry name" value="2-enoyl-CoA Hydratase, Chain A, domain 1"/>
    <property type="match status" value="1"/>
</dbReference>
<dbReference type="Gene3D" id="1.10.10.10">
    <property type="entry name" value="Winged helix-like DNA-binding domain superfamily/Winged helix DNA-binding domain"/>
    <property type="match status" value="1"/>
</dbReference>
<dbReference type="GO" id="GO:0004165">
    <property type="term" value="F:delta(3)-delta(2)-enoyl-CoA isomerase activity"/>
    <property type="evidence" value="ECO:0007669"/>
    <property type="project" value="UniProtKB-ARBA"/>
</dbReference>
<dbReference type="PROSITE" id="PS01117">
    <property type="entry name" value="HTH_MARR_1"/>
    <property type="match status" value="1"/>
</dbReference>